<dbReference type="Proteomes" id="UP000789396">
    <property type="component" value="Unassembled WGS sequence"/>
</dbReference>
<proteinExistence type="predicted"/>
<reference evidence="2" key="1">
    <citation type="submission" date="2021-06" db="EMBL/GenBank/DDBJ databases">
        <authorList>
            <person name="Kallberg Y."/>
            <person name="Tangrot J."/>
            <person name="Rosling A."/>
        </authorList>
    </citation>
    <scope>NUCLEOTIDE SEQUENCE</scope>
    <source>
        <strain evidence="2">IN212</strain>
    </source>
</reference>
<organism evidence="2 3">
    <name type="scientific">Racocetra fulgida</name>
    <dbReference type="NCBI Taxonomy" id="60492"/>
    <lineage>
        <taxon>Eukaryota</taxon>
        <taxon>Fungi</taxon>
        <taxon>Fungi incertae sedis</taxon>
        <taxon>Mucoromycota</taxon>
        <taxon>Glomeromycotina</taxon>
        <taxon>Glomeromycetes</taxon>
        <taxon>Diversisporales</taxon>
        <taxon>Gigasporaceae</taxon>
        <taxon>Racocetra</taxon>
    </lineage>
</organism>
<name>A0A9N9F691_9GLOM</name>
<protein>
    <submittedName>
        <fullName evidence="2">1754_t:CDS:1</fullName>
    </submittedName>
</protein>
<dbReference type="EMBL" id="CAJVPZ010002403">
    <property type="protein sequence ID" value="CAG8512025.1"/>
    <property type="molecule type" value="Genomic_DNA"/>
</dbReference>
<evidence type="ECO:0000313" key="3">
    <source>
        <dbReference type="Proteomes" id="UP000789396"/>
    </source>
</evidence>
<comment type="caution">
    <text evidence="2">The sequence shown here is derived from an EMBL/GenBank/DDBJ whole genome shotgun (WGS) entry which is preliminary data.</text>
</comment>
<sequence>MSDSGSLEQENAHLKEQLHNYIQENIQLKKFLEKERNINRCLNKQAIELAYVYKKKLQNDKARLQLNYQSRINENNMYLKQCCENLQKSEKEKNKMKDAQLKAMRIFLSNR</sequence>
<evidence type="ECO:0000256" key="1">
    <source>
        <dbReference type="SAM" id="Coils"/>
    </source>
</evidence>
<accession>A0A9N9F691</accession>
<keyword evidence="3" id="KW-1185">Reference proteome</keyword>
<keyword evidence="1" id="KW-0175">Coiled coil</keyword>
<feature type="coiled-coil region" evidence="1">
    <location>
        <begin position="54"/>
        <end position="99"/>
    </location>
</feature>
<dbReference type="OrthoDB" id="2410255at2759"/>
<evidence type="ECO:0000313" key="2">
    <source>
        <dbReference type="EMBL" id="CAG8512025.1"/>
    </source>
</evidence>
<gene>
    <name evidence="2" type="ORF">RFULGI_LOCUS2942</name>
</gene>
<dbReference type="AlphaFoldDB" id="A0A9N9F691"/>